<dbReference type="FunFam" id="1.20.1070.10:FF:000015">
    <property type="entry name" value="Olfactory receptor"/>
    <property type="match status" value="1"/>
</dbReference>
<feature type="domain" description="G-protein coupled receptors family 1 profile" evidence="12">
    <location>
        <begin position="42"/>
        <end position="291"/>
    </location>
</feature>
<dbReference type="GO" id="GO:0004930">
    <property type="term" value="F:G protein-coupled receptor activity"/>
    <property type="evidence" value="ECO:0007669"/>
    <property type="project" value="UniProtKB-KW"/>
</dbReference>
<feature type="non-terminal residue" evidence="13">
    <location>
        <position position="304"/>
    </location>
</feature>
<proteinExistence type="inferred from homology"/>
<evidence type="ECO:0000256" key="11">
    <source>
        <dbReference type="RuleBase" id="RU363047"/>
    </source>
</evidence>
<dbReference type="OrthoDB" id="6145535at2759"/>
<feature type="transmembrane region" description="Helical" evidence="11">
    <location>
        <begin position="61"/>
        <end position="82"/>
    </location>
</feature>
<accession>A0A8J6E4K2</accession>
<gene>
    <name evidence="13" type="ORF">GDO78_013612</name>
</gene>
<evidence type="ECO:0000313" key="14">
    <source>
        <dbReference type="Proteomes" id="UP000770717"/>
    </source>
</evidence>
<keyword evidence="9 10" id="KW-0807">Transducer</keyword>
<keyword evidence="14" id="KW-1185">Reference proteome</keyword>
<evidence type="ECO:0000259" key="12">
    <source>
        <dbReference type="PROSITE" id="PS50262"/>
    </source>
</evidence>
<evidence type="ECO:0000256" key="10">
    <source>
        <dbReference type="RuleBase" id="RU000688"/>
    </source>
</evidence>
<organism evidence="13 14">
    <name type="scientific">Eleutherodactylus coqui</name>
    <name type="common">Puerto Rican coqui</name>
    <dbReference type="NCBI Taxonomy" id="57060"/>
    <lineage>
        <taxon>Eukaryota</taxon>
        <taxon>Metazoa</taxon>
        <taxon>Chordata</taxon>
        <taxon>Craniata</taxon>
        <taxon>Vertebrata</taxon>
        <taxon>Euteleostomi</taxon>
        <taxon>Amphibia</taxon>
        <taxon>Batrachia</taxon>
        <taxon>Anura</taxon>
        <taxon>Neobatrachia</taxon>
        <taxon>Hyloidea</taxon>
        <taxon>Eleutherodactylidae</taxon>
        <taxon>Eleutherodactylinae</taxon>
        <taxon>Eleutherodactylus</taxon>
        <taxon>Eleutherodactylus</taxon>
    </lineage>
</organism>
<evidence type="ECO:0000256" key="7">
    <source>
        <dbReference type="ARBA" id="ARBA00023136"/>
    </source>
</evidence>
<keyword evidence="7 11" id="KW-0472">Membrane</keyword>
<protein>
    <recommendedName>
        <fullName evidence="11">Olfactory receptor</fullName>
    </recommendedName>
</protein>
<dbReference type="PRINTS" id="PR00245">
    <property type="entry name" value="OLFACTORYR"/>
</dbReference>
<keyword evidence="4 11" id="KW-0552">Olfaction</keyword>
<comment type="caution">
    <text evidence="13">The sequence shown here is derived from an EMBL/GenBank/DDBJ whole genome shotgun (WGS) entry which is preliminary data.</text>
</comment>
<dbReference type="AlphaFoldDB" id="A0A8J6E4K2"/>
<dbReference type="PANTHER" id="PTHR26452">
    <property type="entry name" value="OLFACTORY RECEPTOR"/>
    <property type="match status" value="1"/>
</dbReference>
<evidence type="ECO:0000256" key="2">
    <source>
        <dbReference type="ARBA" id="ARBA00022475"/>
    </source>
</evidence>
<keyword evidence="2 11" id="KW-1003">Cell membrane</keyword>
<sequence>MIDRIVACNNNTLDTFILLGFSEGQPIFSMLIALIYTMIIIGNFAVFSIIQVDTHLKTPMYFFLSCLSLLDVCYSTVTLPAMLVNAITGDRRISFHRCFTQLYFFVCFGGSESLLLAAMAYDRYVAICSPLRYHVVMNKTFCLGFVAGCWVCGLLNAVFHTLMTLKLTFCGDYHINHFFCDVLPMLEAACSDIQSSQVLLHVVTLFLAMSPFLLVMNSYIHIISTILKIRSSEGRQKVFSTCSSHLIVVTVFYITAIFNYNGPISGDSFIIVRVSSFLYSIVPPLLNPIIYSLRNKDVKRALKK</sequence>
<evidence type="ECO:0000256" key="6">
    <source>
        <dbReference type="ARBA" id="ARBA00023040"/>
    </source>
</evidence>
<comment type="subcellular location">
    <subcellularLocation>
        <location evidence="1 11">Cell membrane</location>
        <topology evidence="1 11">Multi-pass membrane protein</topology>
    </subcellularLocation>
</comment>
<dbReference type="Proteomes" id="UP000770717">
    <property type="component" value="Unassembled WGS sequence"/>
</dbReference>
<feature type="transmembrane region" description="Helical" evidence="11">
    <location>
        <begin position="270"/>
        <end position="293"/>
    </location>
</feature>
<dbReference type="InterPro" id="IPR017452">
    <property type="entry name" value="GPCR_Rhodpsn_7TM"/>
</dbReference>
<evidence type="ECO:0000256" key="4">
    <source>
        <dbReference type="ARBA" id="ARBA00022725"/>
    </source>
</evidence>
<evidence type="ECO:0000313" key="13">
    <source>
        <dbReference type="EMBL" id="KAG9462670.1"/>
    </source>
</evidence>
<dbReference type="Gene3D" id="1.20.1070.10">
    <property type="entry name" value="Rhodopsin 7-helix transmembrane proteins"/>
    <property type="match status" value="1"/>
</dbReference>
<keyword evidence="11" id="KW-0716">Sensory transduction</keyword>
<evidence type="ECO:0000256" key="1">
    <source>
        <dbReference type="ARBA" id="ARBA00004651"/>
    </source>
</evidence>
<keyword evidence="8 10" id="KW-0675">Receptor</keyword>
<dbReference type="EMBL" id="WNTK01010031">
    <property type="protein sequence ID" value="KAG9462670.1"/>
    <property type="molecule type" value="Genomic_DNA"/>
</dbReference>
<dbReference type="SUPFAM" id="SSF81321">
    <property type="entry name" value="Family A G protein-coupled receptor-like"/>
    <property type="match status" value="1"/>
</dbReference>
<evidence type="ECO:0000256" key="8">
    <source>
        <dbReference type="ARBA" id="ARBA00023170"/>
    </source>
</evidence>
<dbReference type="InterPro" id="IPR000276">
    <property type="entry name" value="GPCR_Rhodpsn"/>
</dbReference>
<feature type="transmembrane region" description="Helical" evidence="11">
    <location>
        <begin position="238"/>
        <end position="258"/>
    </location>
</feature>
<dbReference type="InterPro" id="IPR000725">
    <property type="entry name" value="Olfact_rcpt"/>
</dbReference>
<evidence type="ECO:0000256" key="3">
    <source>
        <dbReference type="ARBA" id="ARBA00022692"/>
    </source>
</evidence>
<feature type="transmembrane region" description="Helical" evidence="11">
    <location>
        <begin position="102"/>
        <end position="121"/>
    </location>
</feature>
<dbReference type="InterPro" id="IPR050516">
    <property type="entry name" value="Olfactory_GPCR"/>
</dbReference>
<comment type="similarity">
    <text evidence="10">Belongs to the G-protein coupled receptor 1 family.</text>
</comment>
<evidence type="ECO:0000256" key="9">
    <source>
        <dbReference type="ARBA" id="ARBA00023224"/>
    </source>
</evidence>
<dbReference type="PRINTS" id="PR00237">
    <property type="entry name" value="GPCRRHODOPSN"/>
</dbReference>
<dbReference type="GO" id="GO:0004984">
    <property type="term" value="F:olfactory receptor activity"/>
    <property type="evidence" value="ECO:0007669"/>
    <property type="project" value="InterPro"/>
</dbReference>
<feature type="transmembrane region" description="Helical" evidence="11">
    <location>
        <begin position="198"/>
        <end position="217"/>
    </location>
</feature>
<dbReference type="PROSITE" id="PS50262">
    <property type="entry name" value="G_PROTEIN_RECEP_F1_2"/>
    <property type="match status" value="1"/>
</dbReference>
<evidence type="ECO:0000256" key="5">
    <source>
        <dbReference type="ARBA" id="ARBA00022989"/>
    </source>
</evidence>
<dbReference type="PROSITE" id="PS00237">
    <property type="entry name" value="G_PROTEIN_RECEP_F1_1"/>
    <property type="match status" value="1"/>
</dbReference>
<feature type="transmembrane region" description="Helical" evidence="11">
    <location>
        <begin position="27"/>
        <end position="49"/>
    </location>
</feature>
<dbReference type="GO" id="GO:0005886">
    <property type="term" value="C:plasma membrane"/>
    <property type="evidence" value="ECO:0007669"/>
    <property type="project" value="UniProtKB-SubCell"/>
</dbReference>
<dbReference type="Pfam" id="PF13853">
    <property type="entry name" value="7tm_4"/>
    <property type="match status" value="1"/>
</dbReference>
<name>A0A8J6E4K2_ELECQ</name>
<keyword evidence="6 10" id="KW-0297">G-protein coupled receptor</keyword>
<reference evidence="13" key="1">
    <citation type="thesis" date="2020" institute="ProQuest LLC" country="789 East Eisenhower Parkway, Ann Arbor, MI, USA">
        <title>Comparative Genomics and Chromosome Evolution.</title>
        <authorList>
            <person name="Mudd A.B."/>
        </authorList>
    </citation>
    <scope>NUCLEOTIDE SEQUENCE</scope>
    <source>
        <strain evidence="13">HN-11 Male</strain>
        <tissue evidence="13">Kidney and liver</tissue>
    </source>
</reference>
<feature type="transmembrane region" description="Helical" evidence="11">
    <location>
        <begin position="141"/>
        <end position="159"/>
    </location>
</feature>
<keyword evidence="5 11" id="KW-1133">Transmembrane helix</keyword>
<keyword evidence="3 10" id="KW-0812">Transmembrane</keyword>